<accession>A0A9D1LD89</accession>
<evidence type="ECO:0000256" key="1">
    <source>
        <dbReference type="ARBA" id="ARBA00022722"/>
    </source>
</evidence>
<proteinExistence type="inferred from homology"/>
<evidence type="ECO:0000256" key="3">
    <source>
        <dbReference type="ARBA" id="ARBA00022741"/>
    </source>
</evidence>
<evidence type="ECO:0000256" key="4">
    <source>
        <dbReference type="ARBA" id="ARBA00022801"/>
    </source>
</evidence>
<evidence type="ECO:0000256" key="7">
    <source>
        <dbReference type="ARBA" id="ARBA00023125"/>
    </source>
</evidence>
<dbReference type="GO" id="GO:0045910">
    <property type="term" value="P:negative regulation of DNA recombination"/>
    <property type="evidence" value="ECO:0007669"/>
    <property type="project" value="InterPro"/>
</dbReference>
<protein>
    <recommendedName>
        <fullName evidence="8">Endonuclease MutS2</fullName>
        <ecNumber evidence="8">3.1.-.-</ecNumber>
    </recommendedName>
    <alternativeName>
        <fullName evidence="8">Ribosome-associated protein quality control-upstream factor</fullName>
        <shortName evidence="8">RQC-upstream factor</shortName>
        <shortName evidence="8">RqcU</shortName>
        <ecNumber evidence="8">3.6.4.-</ecNumber>
    </alternativeName>
</protein>
<evidence type="ECO:0000313" key="13">
    <source>
        <dbReference type="Proteomes" id="UP000824071"/>
    </source>
</evidence>
<comment type="function">
    <text evidence="8">Acts as a ribosome collision sensor, splitting the ribosome into its 2 subunits. Detects stalled/collided 70S ribosomes which it binds and splits by an ATP-hydrolysis driven conformational change. Acts upstream of the ribosome quality control system (RQC), a ribosome-associated complex that mediates the extraction of incompletely synthesized nascent chains from stalled ribosomes and their subsequent degradation. Probably generates substrates for RQC.</text>
</comment>
<reference evidence="12" key="2">
    <citation type="journal article" date="2021" name="PeerJ">
        <title>Extensive microbial diversity within the chicken gut microbiome revealed by metagenomics and culture.</title>
        <authorList>
            <person name="Gilroy R."/>
            <person name="Ravi A."/>
            <person name="Getino M."/>
            <person name="Pursley I."/>
            <person name="Horton D.L."/>
            <person name="Alikhan N.F."/>
            <person name="Baker D."/>
            <person name="Gharbi K."/>
            <person name="Hall N."/>
            <person name="Watson M."/>
            <person name="Adriaenssens E.M."/>
            <person name="Foster-Nyarko E."/>
            <person name="Jarju S."/>
            <person name="Secka A."/>
            <person name="Antonio M."/>
            <person name="Oren A."/>
            <person name="Chaudhuri R.R."/>
            <person name="La Ragione R."/>
            <person name="Hildebrand F."/>
            <person name="Pallen M.J."/>
        </authorList>
    </citation>
    <scope>NUCLEOTIDE SEQUENCE</scope>
    <source>
        <strain evidence="12">ChiGjej1B1-19959</strain>
    </source>
</reference>
<dbReference type="Gene3D" id="3.30.1370.110">
    <property type="match status" value="1"/>
</dbReference>
<evidence type="ECO:0000256" key="10">
    <source>
        <dbReference type="SAM" id="MobiDB-lite"/>
    </source>
</evidence>
<keyword evidence="1 8" id="KW-0540">Nuclease</keyword>
<evidence type="ECO:0000256" key="2">
    <source>
        <dbReference type="ARBA" id="ARBA00022730"/>
    </source>
</evidence>
<dbReference type="SUPFAM" id="SSF160443">
    <property type="entry name" value="SMR domain-like"/>
    <property type="match status" value="1"/>
</dbReference>
<dbReference type="PIRSF" id="PIRSF005814">
    <property type="entry name" value="MutS_YshD"/>
    <property type="match status" value="1"/>
</dbReference>
<dbReference type="SUPFAM" id="SSF48334">
    <property type="entry name" value="DNA repair protein MutS, domain III"/>
    <property type="match status" value="1"/>
</dbReference>
<dbReference type="EC" id="3.1.-.-" evidence="8"/>
<dbReference type="SMART" id="SM00534">
    <property type="entry name" value="MUTSac"/>
    <property type="match status" value="1"/>
</dbReference>
<keyword evidence="8 12" id="KW-0255">Endonuclease</keyword>
<dbReference type="GO" id="GO:0072344">
    <property type="term" value="P:rescue of stalled ribosome"/>
    <property type="evidence" value="ECO:0007669"/>
    <property type="project" value="UniProtKB-UniRule"/>
</dbReference>
<dbReference type="GO" id="GO:0005524">
    <property type="term" value="F:ATP binding"/>
    <property type="evidence" value="ECO:0007669"/>
    <property type="project" value="UniProtKB-UniRule"/>
</dbReference>
<dbReference type="NCBIfam" id="TIGR01069">
    <property type="entry name" value="mutS2"/>
    <property type="match status" value="1"/>
</dbReference>
<feature type="domain" description="Smr" evidence="11">
    <location>
        <begin position="717"/>
        <end position="792"/>
    </location>
</feature>
<dbReference type="InterPro" id="IPR002625">
    <property type="entry name" value="Smr_dom"/>
</dbReference>
<dbReference type="EC" id="3.6.4.-" evidence="8"/>
<dbReference type="GO" id="GO:0006298">
    <property type="term" value="P:mismatch repair"/>
    <property type="evidence" value="ECO:0007669"/>
    <property type="project" value="InterPro"/>
</dbReference>
<dbReference type="PANTHER" id="PTHR48466:SF2">
    <property type="entry name" value="OS10G0509000 PROTEIN"/>
    <property type="match status" value="1"/>
</dbReference>
<feature type="coiled-coil region" evidence="9">
    <location>
        <begin position="519"/>
        <end position="627"/>
    </location>
</feature>
<dbReference type="AlphaFoldDB" id="A0A9D1LD89"/>
<dbReference type="GO" id="GO:0019843">
    <property type="term" value="F:rRNA binding"/>
    <property type="evidence" value="ECO:0007669"/>
    <property type="project" value="UniProtKB-UniRule"/>
</dbReference>
<dbReference type="InterPro" id="IPR036187">
    <property type="entry name" value="DNA_mismatch_repair_MutS_sf"/>
</dbReference>
<evidence type="ECO:0000256" key="5">
    <source>
        <dbReference type="ARBA" id="ARBA00022840"/>
    </source>
</evidence>
<comment type="subunit">
    <text evidence="8">Homodimer. Binds to stalled ribosomes, contacting rRNA.</text>
</comment>
<dbReference type="InterPro" id="IPR045076">
    <property type="entry name" value="MutS"/>
</dbReference>
<dbReference type="PROSITE" id="PS50828">
    <property type="entry name" value="SMR"/>
    <property type="match status" value="1"/>
</dbReference>
<comment type="similarity">
    <text evidence="8">Belongs to the DNA mismatch repair MutS family. MutS2 subfamily.</text>
</comment>
<dbReference type="SUPFAM" id="SSF52540">
    <property type="entry name" value="P-loop containing nucleoside triphosphate hydrolases"/>
    <property type="match status" value="1"/>
</dbReference>
<dbReference type="FunFam" id="3.40.50.300:FF:000830">
    <property type="entry name" value="Endonuclease MutS2"/>
    <property type="match status" value="1"/>
</dbReference>
<comment type="function">
    <text evidence="8">Endonuclease that is involved in the suppression of homologous recombination and thus may have a key role in the control of bacterial genetic diversity.</text>
</comment>
<dbReference type="GO" id="GO:0030983">
    <property type="term" value="F:mismatched DNA binding"/>
    <property type="evidence" value="ECO:0007669"/>
    <property type="project" value="InterPro"/>
</dbReference>
<dbReference type="SMART" id="SM00533">
    <property type="entry name" value="MUTSd"/>
    <property type="match status" value="1"/>
</dbReference>
<dbReference type="Pfam" id="PF00488">
    <property type="entry name" value="MutS_V"/>
    <property type="match status" value="1"/>
</dbReference>
<keyword evidence="4 8" id="KW-0378">Hydrolase</keyword>
<dbReference type="Gene3D" id="3.40.50.300">
    <property type="entry name" value="P-loop containing nucleotide triphosphate hydrolases"/>
    <property type="match status" value="1"/>
</dbReference>
<keyword evidence="6 8" id="KW-0694">RNA-binding</keyword>
<keyword evidence="5 8" id="KW-0067">ATP-binding</keyword>
<dbReference type="HAMAP" id="MF_00092">
    <property type="entry name" value="MutS2"/>
    <property type="match status" value="1"/>
</dbReference>
<dbReference type="GO" id="GO:0004519">
    <property type="term" value="F:endonuclease activity"/>
    <property type="evidence" value="ECO:0007669"/>
    <property type="project" value="UniProtKB-UniRule"/>
</dbReference>
<dbReference type="PANTHER" id="PTHR48466">
    <property type="entry name" value="OS10G0509000 PROTEIN-RELATED"/>
    <property type="match status" value="1"/>
</dbReference>
<reference evidence="12" key="1">
    <citation type="submission" date="2020-10" db="EMBL/GenBank/DDBJ databases">
        <authorList>
            <person name="Gilroy R."/>
        </authorList>
    </citation>
    <scope>NUCLEOTIDE SEQUENCE</scope>
    <source>
        <strain evidence="12">ChiGjej1B1-19959</strain>
    </source>
</reference>
<keyword evidence="9" id="KW-0175">Coiled coil</keyword>
<keyword evidence="3 8" id="KW-0547">Nucleotide-binding</keyword>
<dbReference type="EMBL" id="DVMW01000041">
    <property type="protein sequence ID" value="HIU36343.1"/>
    <property type="molecule type" value="Genomic_DNA"/>
</dbReference>
<sequence>MNKHFEALELPKILEMLAGHTACADARAAALAVTPQTDFYEAQRLLEETKTAHGLIAQFGAPSFGGLQNVDGPLRRAEAGATLSMRALLDIGAVLRAVRGIADWRGKSAGVRGALDDRFSSLYPNKYLEDRIFGAIVTEEEMSDNASPALRDIRRKIKAQEARVREQLERLVRSSAYKNSLQDAIVTQRGGRFVVPVKAEHRAEIPGLVHDTSSSGSTVFIEPAAVVEANNAVKVLESRERDEIERILAELSAEAAGFAESIRQSCQSAVELNLIFAKANLAYAMHASPPVLNADGVIELKQARHPLIPADRVVPVDIRLGRDFDALVITGPNTGGKTVSIKTLGLLTGMAACGLFIPAAENSHVAVFDRVLADIGDEQSIEQSLSTFSAHMTNLVRIYGETGPNTLVLIDELGAGTDPVEGAALAVAILEALRKKGARLAATTHYSELKAYALHTDRVENASCEFSVETLSPTYRLLIGVPGRSNAFAISERLGLPRAILEEARAMVSAEDRRFEDVVDTLEASRTALEHEREAVQKREAEVEALRAKVQTAQQNAEEKSRQTLERARREAAAVTEQARRAANGLLMEIDRLKKEQAKEKDAAALARKARAAMRAKLGELDDLTAETLGVEKDGEYTLPRALQAGDTVLLTTLGVQATVLAVLPGGSVELQAGAMKLKADVGDLRLLKGRPKAQQPPRRPVSEGSRAAAADTAMRVDLRGKNAEEALLDLDMFLDRAVRTGLETVTIVHGKGTGVLRKAVQAHLRRHPNVRSFRLGVYGEGEDGVTIAELK</sequence>
<dbReference type="GO" id="GO:0140664">
    <property type="term" value="F:ATP-dependent DNA damage sensor activity"/>
    <property type="evidence" value="ECO:0007669"/>
    <property type="project" value="InterPro"/>
</dbReference>
<dbReference type="InterPro" id="IPR005747">
    <property type="entry name" value="MutS2"/>
</dbReference>
<comment type="caution">
    <text evidence="12">The sequence shown here is derived from an EMBL/GenBank/DDBJ whole genome shotgun (WGS) entry which is preliminary data.</text>
</comment>
<dbReference type="CDD" id="cd03280">
    <property type="entry name" value="ABC_MutS2"/>
    <property type="match status" value="1"/>
</dbReference>
<evidence type="ECO:0000259" key="11">
    <source>
        <dbReference type="PROSITE" id="PS50828"/>
    </source>
</evidence>
<dbReference type="InterPro" id="IPR046893">
    <property type="entry name" value="MSSS"/>
</dbReference>
<name>A0A9D1LD89_9FIRM</name>
<dbReference type="PROSITE" id="PS00486">
    <property type="entry name" value="DNA_MISMATCH_REPAIR_2"/>
    <property type="match status" value="1"/>
</dbReference>
<dbReference type="Pfam" id="PF20297">
    <property type="entry name" value="MSSS"/>
    <property type="match status" value="1"/>
</dbReference>
<dbReference type="InterPro" id="IPR007696">
    <property type="entry name" value="DNA_mismatch_repair_MutS_core"/>
</dbReference>
<dbReference type="GO" id="GO:0016887">
    <property type="term" value="F:ATP hydrolysis activity"/>
    <property type="evidence" value="ECO:0007669"/>
    <property type="project" value="InterPro"/>
</dbReference>
<dbReference type="Pfam" id="PF01713">
    <property type="entry name" value="Smr"/>
    <property type="match status" value="1"/>
</dbReference>
<gene>
    <name evidence="8" type="primary">mutS2</name>
    <name evidence="8" type="synonym">rqcU</name>
    <name evidence="12" type="ORF">IAC53_07065</name>
</gene>
<dbReference type="Proteomes" id="UP000824071">
    <property type="component" value="Unassembled WGS sequence"/>
</dbReference>
<dbReference type="InterPro" id="IPR027417">
    <property type="entry name" value="P-loop_NTPase"/>
</dbReference>
<evidence type="ECO:0000256" key="8">
    <source>
        <dbReference type="HAMAP-Rule" id="MF_00092"/>
    </source>
</evidence>
<feature type="region of interest" description="Disordered" evidence="10">
    <location>
        <begin position="691"/>
        <end position="710"/>
    </location>
</feature>
<dbReference type="InterPro" id="IPR036063">
    <property type="entry name" value="Smr_dom_sf"/>
</dbReference>
<evidence type="ECO:0000256" key="6">
    <source>
        <dbReference type="ARBA" id="ARBA00022884"/>
    </source>
</evidence>
<keyword evidence="7 8" id="KW-0238">DNA-binding</keyword>
<dbReference type="GO" id="GO:0043023">
    <property type="term" value="F:ribosomal large subunit binding"/>
    <property type="evidence" value="ECO:0007669"/>
    <property type="project" value="UniProtKB-UniRule"/>
</dbReference>
<organism evidence="12 13">
    <name type="scientific">Candidatus Fimenecus excrementigallinarum</name>
    <dbReference type="NCBI Taxonomy" id="2840816"/>
    <lineage>
        <taxon>Bacteria</taxon>
        <taxon>Bacillati</taxon>
        <taxon>Bacillota</taxon>
        <taxon>Clostridia</taxon>
        <taxon>Candidatus Fimenecus</taxon>
    </lineage>
</organism>
<feature type="binding site" evidence="8">
    <location>
        <begin position="331"/>
        <end position="338"/>
    </location>
    <ligand>
        <name>ATP</name>
        <dbReference type="ChEBI" id="CHEBI:30616"/>
    </ligand>
</feature>
<evidence type="ECO:0000256" key="9">
    <source>
        <dbReference type="SAM" id="Coils"/>
    </source>
</evidence>
<evidence type="ECO:0000313" key="12">
    <source>
        <dbReference type="EMBL" id="HIU36343.1"/>
    </source>
</evidence>
<dbReference type="InterPro" id="IPR000432">
    <property type="entry name" value="DNA_mismatch_repair_MutS_C"/>
</dbReference>
<dbReference type="SMART" id="SM00463">
    <property type="entry name" value="SMR"/>
    <property type="match status" value="1"/>
</dbReference>
<keyword evidence="2 8" id="KW-0699">rRNA-binding</keyword>